<dbReference type="EMBL" id="RJTM01000109">
    <property type="protein sequence ID" value="RNL82742.1"/>
    <property type="molecule type" value="Genomic_DNA"/>
</dbReference>
<feature type="transmembrane region" description="Helical" evidence="6">
    <location>
        <begin position="20"/>
        <end position="42"/>
    </location>
</feature>
<dbReference type="PANTHER" id="PTHR30294:SF29">
    <property type="entry name" value="MULTIDRUG ABC TRANSPORTER PERMEASE YBHS-RELATED"/>
    <property type="match status" value="1"/>
</dbReference>
<sequence length="446" mass="49574">MDKLPLIIKREYLAKVRNRSFIVMTVLSPLLVVGMAALVFFLTKANNEERKVIAVLDEGNFFREQFKDDASIAFVPFRDISLETAKDSAQHAAYYGLLYIPEGRDIENAAENIEFFCKESPGLGTLSSMEGVIRSRVRDVKLRNFGVPDEVLGEMGRNYEINVENFTGEKKLRGINEMKAVIGGAFGYLIMMFIIIYGAFVMRSVIEEKTSRIIEVIISSVKPFQLMLGKIIGTSLAGITQFVIWIISAGLLLFVLAAFLGISMGELGGSRIPPDAADAMNNMSGGMQEKMQLYIAELLNISWGVLLFSFVVYFILGYLIYSSIYAAIGAAVDNETDTQQFMFPVILPLMLAIYVGFFSVFNNPHGPIAVAFSLFPLTSPIVMLMRLPGGIGTGGVPVWQFVTSIVLLVVTFLAIVWLAAKIYRVGILMYGKKPGYKELYKWLKYS</sequence>
<evidence type="ECO:0000313" key="8">
    <source>
        <dbReference type="EMBL" id="RNL82742.1"/>
    </source>
</evidence>
<protein>
    <submittedName>
        <fullName evidence="8">ABC transporter permease</fullName>
    </submittedName>
</protein>
<dbReference type="PANTHER" id="PTHR30294">
    <property type="entry name" value="MEMBRANE COMPONENT OF ABC TRANSPORTER YHHJ-RELATED"/>
    <property type="match status" value="1"/>
</dbReference>
<feature type="transmembrane region" description="Helical" evidence="6">
    <location>
        <begin position="298"/>
        <end position="321"/>
    </location>
</feature>
<dbReference type="Gene3D" id="3.40.190.10">
    <property type="entry name" value="Periplasmic binding protein-like II"/>
    <property type="match status" value="1"/>
</dbReference>
<dbReference type="Pfam" id="PF12698">
    <property type="entry name" value="ABC2_membrane_3"/>
    <property type="match status" value="1"/>
</dbReference>
<evidence type="ECO:0000256" key="5">
    <source>
        <dbReference type="ARBA" id="ARBA00023136"/>
    </source>
</evidence>
<dbReference type="AlphaFoldDB" id="A0A3N0E4G6"/>
<keyword evidence="9" id="KW-1185">Reference proteome</keyword>
<organism evidence="8 9">
    <name type="scientific">Sinomicrobium pectinilyticum</name>
    <dbReference type="NCBI Taxonomy" id="1084421"/>
    <lineage>
        <taxon>Bacteria</taxon>
        <taxon>Pseudomonadati</taxon>
        <taxon>Bacteroidota</taxon>
        <taxon>Flavobacteriia</taxon>
        <taxon>Flavobacteriales</taxon>
        <taxon>Flavobacteriaceae</taxon>
        <taxon>Sinomicrobium</taxon>
    </lineage>
</organism>
<reference evidence="8 9" key="1">
    <citation type="submission" date="2018-10" db="EMBL/GenBank/DDBJ databases">
        <title>Sinomicrobium pectinilyticum sp. nov., a pectinase-producing bacterium isolated from alkaline and saline soil, and emended description of the genus Sinomicrobium.</title>
        <authorList>
            <person name="Cheng B."/>
            <person name="Li C."/>
            <person name="Lai Q."/>
            <person name="Du M."/>
            <person name="Shao Z."/>
            <person name="Xu P."/>
            <person name="Yang C."/>
        </authorList>
    </citation>
    <scope>NUCLEOTIDE SEQUENCE [LARGE SCALE GENOMIC DNA]</scope>
    <source>
        <strain evidence="8 9">5DNS001</strain>
    </source>
</reference>
<evidence type="ECO:0000259" key="7">
    <source>
        <dbReference type="Pfam" id="PF12698"/>
    </source>
</evidence>
<name>A0A3N0E4G6_SINP1</name>
<dbReference type="GO" id="GO:0140359">
    <property type="term" value="F:ABC-type transporter activity"/>
    <property type="evidence" value="ECO:0007669"/>
    <property type="project" value="InterPro"/>
</dbReference>
<keyword evidence="5 6" id="KW-0472">Membrane</keyword>
<evidence type="ECO:0000313" key="9">
    <source>
        <dbReference type="Proteomes" id="UP000267469"/>
    </source>
</evidence>
<feature type="transmembrane region" description="Helical" evidence="6">
    <location>
        <begin position="341"/>
        <end position="361"/>
    </location>
</feature>
<evidence type="ECO:0000256" key="1">
    <source>
        <dbReference type="ARBA" id="ARBA00004651"/>
    </source>
</evidence>
<feature type="transmembrane region" description="Helical" evidence="6">
    <location>
        <begin position="242"/>
        <end position="262"/>
    </location>
</feature>
<evidence type="ECO:0000256" key="6">
    <source>
        <dbReference type="SAM" id="Phobius"/>
    </source>
</evidence>
<dbReference type="InterPro" id="IPR051449">
    <property type="entry name" value="ABC-2_transporter_component"/>
</dbReference>
<keyword evidence="2" id="KW-1003">Cell membrane</keyword>
<feature type="transmembrane region" description="Helical" evidence="6">
    <location>
        <begin position="180"/>
        <end position="200"/>
    </location>
</feature>
<dbReference type="OrthoDB" id="9768837at2"/>
<evidence type="ECO:0000256" key="3">
    <source>
        <dbReference type="ARBA" id="ARBA00022692"/>
    </source>
</evidence>
<gene>
    <name evidence="8" type="ORF">ED312_16450</name>
</gene>
<dbReference type="SUPFAM" id="SSF53850">
    <property type="entry name" value="Periplasmic binding protein-like II"/>
    <property type="match status" value="1"/>
</dbReference>
<dbReference type="Proteomes" id="UP000267469">
    <property type="component" value="Unassembled WGS sequence"/>
</dbReference>
<comment type="caution">
    <text evidence="8">The sequence shown here is derived from an EMBL/GenBank/DDBJ whole genome shotgun (WGS) entry which is preliminary data.</text>
</comment>
<evidence type="ECO:0000256" key="4">
    <source>
        <dbReference type="ARBA" id="ARBA00022989"/>
    </source>
</evidence>
<dbReference type="GO" id="GO:0005886">
    <property type="term" value="C:plasma membrane"/>
    <property type="evidence" value="ECO:0007669"/>
    <property type="project" value="UniProtKB-SubCell"/>
</dbReference>
<feature type="transmembrane region" description="Helical" evidence="6">
    <location>
        <begin position="368"/>
        <end position="387"/>
    </location>
</feature>
<dbReference type="InterPro" id="IPR013525">
    <property type="entry name" value="ABC2_TM"/>
</dbReference>
<accession>A0A3N0E4G6</accession>
<keyword evidence="4 6" id="KW-1133">Transmembrane helix</keyword>
<comment type="subcellular location">
    <subcellularLocation>
        <location evidence="1">Cell membrane</location>
        <topology evidence="1">Multi-pass membrane protein</topology>
    </subcellularLocation>
</comment>
<feature type="transmembrane region" description="Helical" evidence="6">
    <location>
        <begin position="399"/>
        <end position="420"/>
    </location>
</feature>
<evidence type="ECO:0000256" key="2">
    <source>
        <dbReference type="ARBA" id="ARBA00022475"/>
    </source>
</evidence>
<feature type="domain" description="ABC-2 type transporter transmembrane" evidence="7">
    <location>
        <begin position="19"/>
        <end position="420"/>
    </location>
</feature>
<proteinExistence type="predicted"/>
<keyword evidence="3 6" id="KW-0812">Transmembrane</keyword>
<dbReference type="RefSeq" id="WP_123217115.1">
    <property type="nucleotide sequence ID" value="NZ_RJTM01000109.1"/>
</dbReference>